<comment type="similarity">
    <text evidence="2">Belongs to the sodium:neurotransmitter symporter (SNF) (TC 2.A.22) family.</text>
</comment>
<accession>A0AAV8XKT9</accession>
<feature type="transmembrane region" description="Helical" evidence="8">
    <location>
        <begin position="34"/>
        <end position="57"/>
    </location>
</feature>
<reference evidence="9" key="1">
    <citation type="journal article" date="2023" name="Insect Mol. Biol.">
        <title>Genome sequencing provides insights into the evolution of gene families encoding plant cell wall-degrading enzymes in longhorned beetles.</title>
        <authorList>
            <person name="Shin N.R."/>
            <person name="Okamura Y."/>
            <person name="Kirsch R."/>
            <person name="Pauchet Y."/>
        </authorList>
    </citation>
    <scope>NUCLEOTIDE SEQUENCE</scope>
    <source>
        <strain evidence="9">AMC_N1</strain>
    </source>
</reference>
<keyword evidence="5" id="KW-0769">Symport</keyword>
<evidence type="ECO:0000313" key="10">
    <source>
        <dbReference type="Proteomes" id="UP001162162"/>
    </source>
</evidence>
<keyword evidence="10" id="KW-1185">Reference proteome</keyword>
<dbReference type="AlphaFoldDB" id="A0AAV8XKT9"/>
<proteinExistence type="inferred from homology"/>
<evidence type="ECO:0000256" key="4">
    <source>
        <dbReference type="ARBA" id="ARBA00022692"/>
    </source>
</evidence>
<evidence type="ECO:0000256" key="3">
    <source>
        <dbReference type="ARBA" id="ARBA00022448"/>
    </source>
</evidence>
<keyword evidence="7 8" id="KW-0472">Membrane</keyword>
<dbReference type="EMBL" id="JAPWTK010000510">
    <property type="protein sequence ID" value="KAJ8939073.1"/>
    <property type="molecule type" value="Genomic_DNA"/>
</dbReference>
<comment type="caution">
    <text evidence="9">The sequence shown here is derived from an EMBL/GenBank/DDBJ whole genome shotgun (WGS) entry which is preliminary data.</text>
</comment>
<dbReference type="InterPro" id="IPR037272">
    <property type="entry name" value="SNS_sf"/>
</dbReference>
<dbReference type="Pfam" id="PF00209">
    <property type="entry name" value="SNF"/>
    <property type="match status" value="1"/>
</dbReference>
<evidence type="ECO:0000256" key="7">
    <source>
        <dbReference type="ARBA" id="ARBA00023136"/>
    </source>
</evidence>
<sequence length="116" mass="13333">MYLAFFEVIAIAWFYGAWKLSANVKSMTGRRPGLFIKLCWLIITPLMILALWIFLIIDYEPPTYNNGVYHYPGWAIAIGWIIAALSIVCIPCYMIVVFIQTPGATVMEKLKKFHKI</sequence>
<feature type="transmembrane region" description="Helical" evidence="8">
    <location>
        <begin position="6"/>
        <end position="22"/>
    </location>
</feature>
<evidence type="ECO:0000256" key="5">
    <source>
        <dbReference type="ARBA" id="ARBA00022847"/>
    </source>
</evidence>
<dbReference type="PANTHER" id="PTHR11616">
    <property type="entry name" value="SODIUM/CHLORIDE DEPENDENT TRANSPORTER"/>
    <property type="match status" value="1"/>
</dbReference>
<comment type="subcellular location">
    <subcellularLocation>
        <location evidence="1">Membrane</location>
        <topology evidence="1">Multi-pass membrane protein</topology>
    </subcellularLocation>
</comment>
<gene>
    <name evidence="9" type="ORF">NQ318_008676</name>
</gene>
<dbReference type="GO" id="GO:0089718">
    <property type="term" value="P:amino acid import across plasma membrane"/>
    <property type="evidence" value="ECO:0007669"/>
    <property type="project" value="TreeGrafter"/>
</dbReference>
<protein>
    <submittedName>
        <fullName evidence="9">Uncharacterized protein</fullName>
    </submittedName>
</protein>
<evidence type="ECO:0000256" key="6">
    <source>
        <dbReference type="ARBA" id="ARBA00022989"/>
    </source>
</evidence>
<evidence type="ECO:0000256" key="8">
    <source>
        <dbReference type="SAM" id="Phobius"/>
    </source>
</evidence>
<dbReference type="GO" id="GO:0005886">
    <property type="term" value="C:plasma membrane"/>
    <property type="evidence" value="ECO:0007669"/>
    <property type="project" value="TreeGrafter"/>
</dbReference>
<keyword evidence="3" id="KW-0813">Transport</keyword>
<dbReference type="PROSITE" id="PS50267">
    <property type="entry name" value="NA_NEUROTRAN_SYMP_3"/>
    <property type="match status" value="1"/>
</dbReference>
<keyword evidence="6 8" id="KW-1133">Transmembrane helix</keyword>
<feature type="transmembrane region" description="Helical" evidence="8">
    <location>
        <begin position="77"/>
        <end position="99"/>
    </location>
</feature>
<keyword evidence="4 8" id="KW-0812">Transmembrane</keyword>
<evidence type="ECO:0000256" key="2">
    <source>
        <dbReference type="ARBA" id="ARBA00006459"/>
    </source>
</evidence>
<dbReference type="GO" id="GO:0005283">
    <property type="term" value="F:amino acid:sodium symporter activity"/>
    <property type="evidence" value="ECO:0007669"/>
    <property type="project" value="TreeGrafter"/>
</dbReference>
<dbReference type="PANTHER" id="PTHR11616:SF303">
    <property type="entry name" value="SODIUM- AND CHLORIDE-DEPENDENT GABA TRANSPORTER INE"/>
    <property type="match status" value="1"/>
</dbReference>
<evidence type="ECO:0000256" key="1">
    <source>
        <dbReference type="ARBA" id="ARBA00004141"/>
    </source>
</evidence>
<organism evidence="9 10">
    <name type="scientific">Aromia moschata</name>
    <dbReference type="NCBI Taxonomy" id="1265417"/>
    <lineage>
        <taxon>Eukaryota</taxon>
        <taxon>Metazoa</taxon>
        <taxon>Ecdysozoa</taxon>
        <taxon>Arthropoda</taxon>
        <taxon>Hexapoda</taxon>
        <taxon>Insecta</taxon>
        <taxon>Pterygota</taxon>
        <taxon>Neoptera</taxon>
        <taxon>Endopterygota</taxon>
        <taxon>Coleoptera</taxon>
        <taxon>Polyphaga</taxon>
        <taxon>Cucujiformia</taxon>
        <taxon>Chrysomeloidea</taxon>
        <taxon>Cerambycidae</taxon>
        <taxon>Cerambycinae</taxon>
        <taxon>Callichromatini</taxon>
        <taxon>Aromia</taxon>
    </lineage>
</organism>
<evidence type="ECO:0000313" key="9">
    <source>
        <dbReference type="EMBL" id="KAJ8939073.1"/>
    </source>
</evidence>
<dbReference type="SUPFAM" id="SSF161070">
    <property type="entry name" value="SNF-like"/>
    <property type="match status" value="1"/>
</dbReference>
<dbReference type="InterPro" id="IPR000175">
    <property type="entry name" value="Na/ntran_symport"/>
</dbReference>
<name>A0AAV8XKT9_9CUCU</name>
<dbReference type="Proteomes" id="UP001162162">
    <property type="component" value="Unassembled WGS sequence"/>
</dbReference>